<sequence length="144" mass="16239">MASLDREGGPEGYNVIVSHLNLKPGNCIELTGFVPEVCTDFAVNLGLDAENLLLHFNPRFHLYGCTRKIMCCSVINFVWGEPMIVDAFPFIKGGDNTISIKYEREAFIIMLPTGILITFGVRVPVEVIPLMYFKNFRLKRLRIG</sequence>
<protein>
    <recommendedName>
        <fullName evidence="2">Galectin</fullName>
    </recommendedName>
</protein>
<dbReference type="GO" id="GO:0043236">
    <property type="term" value="F:laminin binding"/>
    <property type="evidence" value="ECO:0007669"/>
    <property type="project" value="TreeGrafter"/>
</dbReference>
<keyword evidence="3" id="KW-0812">Transmembrane</keyword>
<dbReference type="GO" id="GO:0005615">
    <property type="term" value="C:extracellular space"/>
    <property type="evidence" value="ECO:0007669"/>
    <property type="project" value="TreeGrafter"/>
</dbReference>
<dbReference type="Pfam" id="PF00337">
    <property type="entry name" value="Gal-bind_lectin"/>
    <property type="match status" value="1"/>
</dbReference>
<dbReference type="SMART" id="SM00276">
    <property type="entry name" value="GLECT"/>
    <property type="match status" value="1"/>
</dbReference>
<dbReference type="InterPro" id="IPR013320">
    <property type="entry name" value="ConA-like_dom_sf"/>
</dbReference>
<evidence type="ECO:0000259" key="4">
    <source>
        <dbReference type="PROSITE" id="PS51304"/>
    </source>
</evidence>
<dbReference type="InterPro" id="IPR044156">
    <property type="entry name" value="Galectin-like"/>
</dbReference>
<dbReference type="PROSITE" id="PS51304">
    <property type="entry name" value="GALECTIN"/>
    <property type="match status" value="1"/>
</dbReference>
<dbReference type="PANTHER" id="PTHR11346">
    <property type="entry name" value="GALECTIN"/>
    <property type="match status" value="1"/>
</dbReference>
<dbReference type="Proteomes" id="UP001181693">
    <property type="component" value="Unassembled WGS sequence"/>
</dbReference>
<proteinExistence type="predicted"/>
<dbReference type="GO" id="GO:0030395">
    <property type="term" value="F:lactose binding"/>
    <property type="evidence" value="ECO:0007669"/>
    <property type="project" value="TreeGrafter"/>
</dbReference>
<evidence type="ECO:0000313" key="5">
    <source>
        <dbReference type="EMBL" id="DBA32368.1"/>
    </source>
</evidence>
<evidence type="ECO:0000313" key="6">
    <source>
        <dbReference type="Proteomes" id="UP001181693"/>
    </source>
</evidence>
<dbReference type="EMBL" id="DYDO01000001">
    <property type="protein sequence ID" value="DBA32368.1"/>
    <property type="molecule type" value="Genomic_DNA"/>
</dbReference>
<dbReference type="PANTHER" id="PTHR11346:SF97">
    <property type="entry name" value="GALECTIN-1"/>
    <property type="match status" value="1"/>
</dbReference>
<dbReference type="SUPFAM" id="SSF49899">
    <property type="entry name" value="Concanavalin A-like lectins/glucanases"/>
    <property type="match status" value="1"/>
</dbReference>
<keyword evidence="6" id="KW-1185">Reference proteome</keyword>
<accession>A0AAV3AY97</accession>
<evidence type="ECO:0000256" key="1">
    <source>
        <dbReference type="ARBA" id="ARBA00022734"/>
    </source>
</evidence>
<dbReference type="InterPro" id="IPR001079">
    <property type="entry name" value="Galectin_CRD"/>
</dbReference>
<evidence type="ECO:0000256" key="2">
    <source>
        <dbReference type="RuleBase" id="RU102079"/>
    </source>
</evidence>
<keyword evidence="3" id="KW-0472">Membrane</keyword>
<dbReference type="SMART" id="SM00908">
    <property type="entry name" value="Gal-bind_lectin"/>
    <property type="match status" value="1"/>
</dbReference>
<feature type="transmembrane region" description="Helical" evidence="3">
    <location>
        <begin position="106"/>
        <end position="133"/>
    </location>
</feature>
<reference evidence="5" key="1">
    <citation type="thesis" date="2020" institute="ProQuest LLC" country="789 East Eisenhower Parkway, Ann Arbor, MI, USA">
        <title>Comparative Genomics and Chromosome Evolution.</title>
        <authorList>
            <person name="Mudd A.B."/>
        </authorList>
    </citation>
    <scope>NUCLEOTIDE SEQUENCE</scope>
    <source>
        <strain evidence="5">1538</strain>
        <tissue evidence="5">Blood</tissue>
    </source>
</reference>
<feature type="domain" description="Galectin" evidence="4">
    <location>
        <begin position="14"/>
        <end position="144"/>
    </location>
</feature>
<keyword evidence="3" id="KW-1133">Transmembrane helix</keyword>
<comment type="caution">
    <text evidence="5">The sequence shown here is derived from an EMBL/GenBank/DDBJ whole genome shotgun (WGS) entry which is preliminary data.</text>
</comment>
<keyword evidence="1 2" id="KW-0430">Lectin</keyword>
<dbReference type="Gene3D" id="2.60.120.200">
    <property type="match status" value="1"/>
</dbReference>
<gene>
    <name evidence="5" type="ORF">GDO54_000167</name>
</gene>
<dbReference type="AlphaFoldDB" id="A0AAV3AY97"/>
<organism evidence="5 6">
    <name type="scientific">Pyxicephalus adspersus</name>
    <name type="common">African bullfrog</name>
    <dbReference type="NCBI Taxonomy" id="30357"/>
    <lineage>
        <taxon>Eukaryota</taxon>
        <taxon>Metazoa</taxon>
        <taxon>Chordata</taxon>
        <taxon>Craniata</taxon>
        <taxon>Vertebrata</taxon>
        <taxon>Euteleostomi</taxon>
        <taxon>Amphibia</taxon>
        <taxon>Batrachia</taxon>
        <taxon>Anura</taxon>
        <taxon>Neobatrachia</taxon>
        <taxon>Ranoidea</taxon>
        <taxon>Pyxicephalidae</taxon>
        <taxon>Pyxicephalinae</taxon>
        <taxon>Pyxicephalus</taxon>
    </lineage>
</organism>
<evidence type="ECO:0000256" key="3">
    <source>
        <dbReference type="SAM" id="Phobius"/>
    </source>
</evidence>
<name>A0AAV3AY97_PYXAD</name>